<accession>A0AAJ1X431</accession>
<gene>
    <name evidence="1" type="ORF">QE405_002456</name>
</gene>
<comment type="caution">
    <text evidence="1">The sequence shown here is derived from an EMBL/GenBank/DDBJ whole genome shotgun (WGS) entry which is preliminary data.</text>
</comment>
<evidence type="ECO:0000313" key="1">
    <source>
        <dbReference type="EMBL" id="MDQ1105172.1"/>
    </source>
</evidence>
<proteinExistence type="predicted"/>
<sequence length="328" mass="35734">MPSPLPAPVLALLADQDSVVARSQVLDDLTVPPWQLRRWLARGVLVPVHPGVYVAHTGPLTWQQRAWAAVLHARPAALHGVSALRAAEGPGRRGHDDDGPVHVAVARDRPVRGLRTAGGVVVHRVARFDDDAVQWNRQPPRQRYEEASVEVALRCATRTDGLAVLAAGVQARRTVAAKLADALQARRRVRDRAFWVGVLRDVADGASSVLEQAYVERVERAHGLPAAERQQRGTLRCGVVYRDNAYEGLLVELDGRLHHDTTRQRDADMERDLDSLVEGRATVRLSYGQVLDRACVTAQRIGTLLSQRGWEGTVTPCGPGCAAARAAA</sequence>
<organism evidence="1 2">
    <name type="scientific">Nocardioides zeae</name>
    <dbReference type="NCBI Taxonomy" id="1457234"/>
    <lineage>
        <taxon>Bacteria</taxon>
        <taxon>Bacillati</taxon>
        <taxon>Actinomycetota</taxon>
        <taxon>Actinomycetes</taxon>
        <taxon>Propionibacteriales</taxon>
        <taxon>Nocardioidaceae</taxon>
        <taxon>Nocardioides</taxon>
    </lineage>
</organism>
<evidence type="ECO:0008006" key="3">
    <source>
        <dbReference type="Google" id="ProtNLM"/>
    </source>
</evidence>
<evidence type="ECO:0000313" key="2">
    <source>
        <dbReference type="Proteomes" id="UP001239215"/>
    </source>
</evidence>
<dbReference type="AlphaFoldDB" id="A0AAJ1X431"/>
<reference evidence="1" key="1">
    <citation type="submission" date="2023-07" db="EMBL/GenBank/DDBJ databases">
        <title>Functional and genomic diversity of the sorghum phyllosphere microbiome.</title>
        <authorList>
            <person name="Shade A."/>
        </authorList>
    </citation>
    <scope>NUCLEOTIDE SEQUENCE</scope>
    <source>
        <strain evidence="1">SORGH_AS_1067</strain>
    </source>
</reference>
<protein>
    <recommendedName>
        <fullName evidence="3">Type IV toxin-antitoxin system AbiEi family antitoxin domain-containing protein</fullName>
    </recommendedName>
</protein>
<name>A0AAJ1X431_9ACTN</name>
<dbReference type="Proteomes" id="UP001239215">
    <property type="component" value="Unassembled WGS sequence"/>
</dbReference>
<dbReference type="EMBL" id="JAUTAN010000001">
    <property type="protein sequence ID" value="MDQ1105172.1"/>
    <property type="molecule type" value="Genomic_DNA"/>
</dbReference>